<dbReference type="SUPFAM" id="SSF47240">
    <property type="entry name" value="Ferritin-like"/>
    <property type="match status" value="1"/>
</dbReference>
<feature type="domain" description="DUF4439" evidence="1">
    <location>
        <begin position="19"/>
        <end position="155"/>
    </location>
</feature>
<dbReference type="InterPro" id="IPR012347">
    <property type="entry name" value="Ferritin-like"/>
</dbReference>
<reference evidence="2" key="2">
    <citation type="journal article" date="2022" name="BMC Genomics">
        <title>Comparative genome analysis of mycobacteria focusing on tRNA and non-coding RNA.</title>
        <authorList>
            <person name="Behra P.R.K."/>
            <person name="Pettersson B.M.F."/>
            <person name="Ramesh M."/>
            <person name="Das S."/>
            <person name="Dasgupta S."/>
            <person name="Kirsebom L.A."/>
        </authorList>
    </citation>
    <scope>NUCLEOTIDE SEQUENCE</scope>
    <source>
        <strain evidence="2">DSM 44615</strain>
    </source>
</reference>
<proteinExistence type="predicted"/>
<comment type="caution">
    <text evidence="2">The sequence shown here is derived from an EMBL/GenBank/DDBJ whole genome shotgun (WGS) entry which is preliminary data.</text>
</comment>
<sequence length="156" mass="16606">MTSPEPTMPTRPSGPDTGALYDAVATEHAVIYGYGLVSAHSTPELNSLVSASMAEHRERREAAIAMLDGRSVEAPLPEPGYQLPSPVNSPTDAAELAAQMERDSATAWRAVLEQATTAEDRTFAVTALTQCAVRIARWNRVLDVSPVTVAFPGGNE</sequence>
<dbReference type="Gene3D" id="1.20.1260.10">
    <property type="match status" value="1"/>
</dbReference>
<evidence type="ECO:0000259" key="1">
    <source>
        <dbReference type="Pfam" id="PF14530"/>
    </source>
</evidence>
<evidence type="ECO:0000313" key="2">
    <source>
        <dbReference type="EMBL" id="MCV7172958.1"/>
    </source>
</evidence>
<dbReference type="Proteomes" id="UP001140293">
    <property type="component" value="Unassembled WGS sequence"/>
</dbReference>
<dbReference type="InterPro" id="IPR009078">
    <property type="entry name" value="Ferritin-like_SF"/>
</dbReference>
<name>A0A9X2YE27_9MYCO</name>
<evidence type="ECO:0000313" key="3">
    <source>
        <dbReference type="Proteomes" id="UP001140293"/>
    </source>
</evidence>
<dbReference type="RefSeq" id="WP_264015115.1">
    <property type="nucleotide sequence ID" value="NZ_JACKSJ010000219.1"/>
</dbReference>
<keyword evidence="3" id="KW-1185">Reference proteome</keyword>
<dbReference type="AlphaFoldDB" id="A0A9X2YE27"/>
<dbReference type="InterPro" id="IPR029447">
    <property type="entry name" value="DUF4439"/>
</dbReference>
<dbReference type="EMBL" id="JACKSJ010000219">
    <property type="protein sequence ID" value="MCV7172958.1"/>
    <property type="molecule type" value="Genomic_DNA"/>
</dbReference>
<gene>
    <name evidence="2" type="ORF">H7I41_23825</name>
</gene>
<dbReference type="Pfam" id="PF14530">
    <property type="entry name" value="DUF4439"/>
    <property type="match status" value="1"/>
</dbReference>
<dbReference type="CDD" id="cd00657">
    <property type="entry name" value="Ferritin_like"/>
    <property type="match status" value="1"/>
</dbReference>
<accession>A0A9X2YE27</accession>
<protein>
    <submittedName>
        <fullName evidence="2">Ferritin-like domain-containing protein</fullName>
    </submittedName>
</protein>
<reference evidence="2" key="1">
    <citation type="submission" date="2020-07" db="EMBL/GenBank/DDBJ databases">
        <authorList>
            <person name="Pettersson B.M.F."/>
            <person name="Behra P.R.K."/>
            <person name="Ramesh M."/>
            <person name="Das S."/>
            <person name="Dasgupta S."/>
            <person name="Kirsebom L.A."/>
        </authorList>
    </citation>
    <scope>NUCLEOTIDE SEQUENCE</scope>
    <source>
        <strain evidence="2">DSM 44615</strain>
    </source>
</reference>
<organism evidence="2 3">
    <name type="scientific">[Mycobacterium] manitobense</name>
    <dbReference type="NCBI Taxonomy" id="190147"/>
    <lineage>
        <taxon>Bacteria</taxon>
        <taxon>Bacillati</taxon>
        <taxon>Actinomycetota</taxon>
        <taxon>Actinomycetes</taxon>
        <taxon>Mycobacteriales</taxon>
        <taxon>Mycobacteriaceae</taxon>
        <taxon>Mycolicibacterium</taxon>
    </lineage>
</organism>